<keyword evidence="4" id="KW-0238">DNA-binding</keyword>
<dbReference type="InterPro" id="IPR039425">
    <property type="entry name" value="RNA_pol_sigma-70-like"/>
</dbReference>
<comment type="similarity">
    <text evidence="1">Belongs to the sigma-70 factor family. ECF subfamily.</text>
</comment>
<organism evidence="8 9">
    <name type="scientific">Adhaeribacter pallidiroseus</name>
    <dbReference type="NCBI Taxonomy" id="2072847"/>
    <lineage>
        <taxon>Bacteria</taxon>
        <taxon>Pseudomonadati</taxon>
        <taxon>Bacteroidota</taxon>
        <taxon>Cytophagia</taxon>
        <taxon>Cytophagales</taxon>
        <taxon>Hymenobacteraceae</taxon>
        <taxon>Adhaeribacter</taxon>
    </lineage>
</organism>
<evidence type="ECO:0000256" key="5">
    <source>
        <dbReference type="ARBA" id="ARBA00023163"/>
    </source>
</evidence>
<dbReference type="Gene3D" id="1.10.10.10">
    <property type="entry name" value="Winged helix-like DNA-binding domain superfamily/Winged helix DNA-binding domain"/>
    <property type="match status" value="1"/>
</dbReference>
<dbReference type="InterPro" id="IPR014284">
    <property type="entry name" value="RNA_pol_sigma-70_dom"/>
</dbReference>
<dbReference type="Pfam" id="PF04545">
    <property type="entry name" value="Sigma70_r4"/>
    <property type="match status" value="1"/>
</dbReference>
<dbReference type="GO" id="GO:0003677">
    <property type="term" value="F:DNA binding"/>
    <property type="evidence" value="ECO:0007669"/>
    <property type="project" value="UniProtKB-KW"/>
</dbReference>
<evidence type="ECO:0000256" key="3">
    <source>
        <dbReference type="ARBA" id="ARBA00023082"/>
    </source>
</evidence>
<dbReference type="PANTHER" id="PTHR43133:SF62">
    <property type="entry name" value="RNA POLYMERASE SIGMA FACTOR SIGZ"/>
    <property type="match status" value="1"/>
</dbReference>
<dbReference type="InterPro" id="IPR036388">
    <property type="entry name" value="WH-like_DNA-bd_sf"/>
</dbReference>
<evidence type="ECO:0000259" key="7">
    <source>
        <dbReference type="Pfam" id="PF04545"/>
    </source>
</evidence>
<dbReference type="SUPFAM" id="SSF88659">
    <property type="entry name" value="Sigma3 and sigma4 domains of RNA polymerase sigma factors"/>
    <property type="match status" value="1"/>
</dbReference>
<dbReference type="Gene3D" id="1.10.1740.10">
    <property type="match status" value="1"/>
</dbReference>
<keyword evidence="5" id="KW-0804">Transcription</keyword>
<evidence type="ECO:0000313" key="8">
    <source>
        <dbReference type="EMBL" id="RDC62189.1"/>
    </source>
</evidence>
<gene>
    <name evidence="8" type="ORF">AHMF7616_00780</name>
</gene>
<dbReference type="OrthoDB" id="9784272at2"/>
<dbReference type="GO" id="GO:0006352">
    <property type="term" value="P:DNA-templated transcription initiation"/>
    <property type="evidence" value="ECO:0007669"/>
    <property type="project" value="InterPro"/>
</dbReference>
<dbReference type="Pfam" id="PF04542">
    <property type="entry name" value="Sigma70_r2"/>
    <property type="match status" value="1"/>
</dbReference>
<reference evidence="8 9" key="1">
    <citation type="submission" date="2018-04" db="EMBL/GenBank/DDBJ databases">
        <title>Adhaeribacter sp. HMF7616 genome sequencing and assembly.</title>
        <authorList>
            <person name="Kang H."/>
            <person name="Kang J."/>
            <person name="Cha I."/>
            <person name="Kim H."/>
            <person name="Joh K."/>
        </authorList>
    </citation>
    <scope>NUCLEOTIDE SEQUENCE [LARGE SCALE GENOMIC DNA]</scope>
    <source>
        <strain evidence="8 9">HMF7616</strain>
    </source>
</reference>
<feature type="domain" description="RNA polymerase sigma-70 region 4" evidence="7">
    <location>
        <begin position="131"/>
        <end position="178"/>
    </location>
</feature>
<dbReference type="InterPro" id="IPR013325">
    <property type="entry name" value="RNA_pol_sigma_r2"/>
</dbReference>
<dbReference type="InterPro" id="IPR013324">
    <property type="entry name" value="RNA_pol_sigma_r3/r4-like"/>
</dbReference>
<protein>
    <submittedName>
        <fullName evidence="8">ECF RNA polymerase sigma factor SigK</fullName>
    </submittedName>
</protein>
<comment type="caution">
    <text evidence="8">The sequence shown here is derived from an EMBL/GenBank/DDBJ whole genome shotgun (WGS) entry which is preliminary data.</text>
</comment>
<dbReference type="PANTHER" id="PTHR43133">
    <property type="entry name" value="RNA POLYMERASE ECF-TYPE SIGMA FACTO"/>
    <property type="match status" value="1"/>
</dbReference>
<evidence type="ECO:0000256" key="1">
    <source>
        <dbReference type="ARBA" id="ARBA00010641"/>
    </source>
</evidence>
<evidence type="ECO:0000256" key="2">
    <source>
        <dbReference type="ARBA" id="ARBA00023015"/>
    </source>
</evidence>
<keyword evidence="9" id="KW-1185">Reference proteome</keyword>
<dbReference type="InterPro" id="IPR007630">
    <property type="entry name" value="RNA_pol_sigma70_r4"/>
</dbReference>
<keyword evidence="3" id="KW-0731">Sigma factor</keyword>
<proteinExistence type="inferred from homology"/>
<dbReference type="InterPro" id="IPR007627">
    <property type="entry name" value="RNA_pol_sigma70_r2"/>
</dbReference>
<evidence type="ECO:0000259" key="6">
    <source>
        <dbReference type="Pfam" id="PF04542"/>
    </source>
</evidence>
<dbReference type="SUPFAM" id="SSF88946">
    <property type="entry name" value="Sigma2 domain of RNA polymerase sigma factors"/>
    <property type="match status" value="1"/>
</dbReference>
<sequence>MQENSSRKEAEKALATSLQNSEPEVLALLYDAYAPVLMGLITRIVRSAPTAELVLQETFLAIWQQRATYKPDQCGLLTWLIMVAKETALASLQNTNYSSAAAGTETQPATVKEQEITSSQPPETFVPKSFNQLNAAEKAVLDLIYLKGCSCAEAAANLGISEENLKITLRQAITHLRAIKP</sequence>
<dbReference type="Proteomes" id="UP000253919">
    <property type="component" value="Unassembled WGS sequence"/>
</dbReference>
<feature type="domain" description="RNA polymerase sigma-70 region 2" evidence="6">
    <location>
        <begin position="29"/>
        <end position="92"/>
    </location>
</feature>
<evidence type="ECO:0000256" key="4">
    <source>
        <dbReference type="ARBA" id="ARBA00023125"/>
    </source>
</evidence>
<name>A0A369QH30_9BACT</name>
<dbReference type="GO" id="GO:0016987">
    <property type="term" value="F:sigma factor activity"/>
    <property type="evidence" value="ECO:0007669"/>
    <property type="project" value="UniProtKB-KW"/>
</dbReference>
<accession>A0A369QH30</accession>
<dbReference type="AlphaFoldDB" id="A0A369QH30"/>
<dbReference type="RefSeq" id="WP_115371662.1">
    <property type="nucleotide sequence ID" value="NZ_QASA01000001.1"/>
</dbReference>
<dbReference type="NCBIfam" id="TIGR02937">
    <property type="entry name" value="sigma70-ECF"/>
    <property type="match status" value="1"/>
</dbReference>
<evidence type="ECO:0000313" key="9">
    <source>
        <dbReference type="Proteomes" id="UP000253919"/>
    </source>
</evidence>
<dbReference type="EMBL" id="QASA01000001">
    <property type="protein sequence ID" value="RDC62189.1"/>
    <property type="molecule type" value="Genomic_DNA"/>
</dbReference>
<keyword evidence="2" id="KW-0805">Transcription regulation</keyword>